<keyword evidence="2" id="KW-0378">Hydrolase</keyword>
<dbReference type="PANTHER" id="PTHR22975:SF9">
    <property type="entry name" value="ECHINUS SPLICE FORM 3"/>
    <property type="match status" value="1"/>
</dbReference>
<evidence type="ECO:0000313" key="7">
    <source>
        <dbReference type="Proteomes" id="UP001642360"/>
    </source>
</evidence>
<dbReference type="InterPro" id="IPR011990">
    <property type="entry name" value="TPR-like_helical_dom_sf"/>
</dbReference>
<evidence type="ECO:0000259" key="4">
    <source>
        <dbReference type="Pfam" id="PF04780"/>
    </source>
</evidence>
<evidence type="ECO:0000256" key="3">
    <source>
        <dbReference type="SAM" id="MobiDB-lite"/>
    </source>
</evidence>
<dbReference type="InterPro" id="IPR052398">
    <property type="entry name" value="Ubiquitin_hydrolase_53/54"/>
</dbReference>
<dbReference type="Gene3D" id="1.25.40.10">
    <property type="entry name" value="Tetratricopeptide repeat domain"/>
    <property type="match status" value="1"/>
</dbReference>
<dbReference type="InterPro" id="IPR006865">
    <property type="entry name" value="DUF629"/>
</dbReference>
<feature type="region of interest" description="Disordered" evidence="3">
    <location>
        <begin position="768"/>
        <end position="791"/>
    </location>
</feature>
<proteinExistence type="predicted"/>
<feature type="domain" description="DUF629" evidence="4">
    <location>
        <begin position="259"/>
        <end position="680"/>
    </location>
</feature>
<protein>
    <recommendedName>
        <fullName evidence="8">DUF629 domain-containing protein</fullName>
    </recommendedName>
</protein>
<gene>
    <name evidence="6" type="ORF">ILEXP_LOCUS31823</name>
</gene>
<dbReference type="GO" id="GO:0016787">
    <property type="term" value="F:hydrolase activity"/>
    <property type="evidence" value="ECO:0007669"/>
    <property type="project" value="UniProtKB-KW"/>
</dbReference>
<evidence type="ECO:0000313" key="6">
    <source>
        <dbReference type="EMBL" id="CAK9162861.1"/>
    </source>
</evidence>
<dbReference type="AlphaFoldDB" id="A0ABC8T0A2"/>
<dbReference type="EMBL" id="CAUOFW020003947">
    <property type="protein sequence ID" value="CAK9162861.1"/>
    <property type="molecule type" value="Genomic_DNA"/>
</dbReference>
<comment type="caution">
    <text evidence="6">The sequence shown here is derived from an EMBL/GenBank/DDBJ whole genome shotgun (WGS) entry which is preliminary data.</text>
</comment>
<keyword evidence="7" id="KW-1185">Reference proteome</keyword>
<evidence type="ECO:0008006" key="8">
    <source>
        <dbReference type="Google" id="ProtNLM"/>
    </source>
</evidence>
<evidence type="ECO:0000256" key="2">
    <source>
        <dbReference type="ARBA" id="ARBA00022801"/>
    </source>
</evidence>
<feature type="compositionally biased region" description="Basic residues" evidence="3">
    <location>
        <begin position="781"/>
        <end position="790"/>
    </location>
</feature>
<dbReference type="InterPro" id="IPR006866">
    <property type="entry name" value="DUF627_N"/>
</dbReference>
<organism evidence="6 7">
    <name type="scientific">Ilex paraguariensis</name>
    <name type="common">yerba mate</name>
    <dbReference type="NCBI Taxonomy" id="185542"/>
    <lineage>
        <taxon>Eukaryota</taxon>
        <taxon>Viridiplantae</taxon>
        <taxon>Streptophyta</taxon>
        <taxon>Embryophyta</taxon>
        <taxon>Tracheophyta</taxon>
        <taxon>Spermatophyta</taxon>
        <taxon>Magnoliopsida</taxon>
        <taxon>eudicotyledons</taxon>
        <taxon>Gunneridae</taxon>
        <taxon>Pentapetalae</taxon>
        <taxon>asterids</taxon>
        <taxon>campanulids</taxon>
        <taxon>Aquifoliales</taxon>
        <taxon>Aquifoliaceae</taxon>
        <taxon>Ilex</taxon>
    </lineage>
</organism>
<feature type="domain" description="DUF627" evidence="5">
    <location>
        <begin position="60"/>
        <end position="165"/>
    </location>
</feature>
<evidence type="ECO:0000256" key="1">
    <source>
        <dbReference type="ARBA" id="ARBA00022786"/>
    </source>
</evidence>
<sequence length="1040" mass="117798">MGSKKKRNPPSPSKPPSTAKNATTSDGAPPNTISSDNLHQEQSNAEQLEYEAIHVECHRAFDALNRRNQTKALKRIADVRIRYENSSLAHHTEAVIHARIAEQTEDQYASLEHWKKALESAKKAVSLSPNSIEFALTCAILLSTLASNDQDRKEVVEECERGLSLFNFLPVIKTSRDELERIQIALKSILDKSKIGCTEAPMSVKAVEEKRKEIEARVIAARLLQQGPEMVTSDKTCELTPPIGELKEPMLDAGKISEVRSFWNSMDVEEKRACLRPKISDVKDYCAKFTGVLAAEDLLGGAIHHAENASTWKYWDCCICDHKSLNMDLLIDHLEKQHLGHLLSAKSKAFTPQKIDDQSMEVLVNGIWKPVDTAMAMEIIQNQSKDLDQNWPLSDNCERAKTLERIHSMFQLLLRHECIAASHLRKVMNCTMKMLQIDGLDQTPLCICFLGTSQLNEISNLLQDLLFEIGDFVEDELNSYPEYESKERIVICGDTLCVLLDGSLQGREFMRSTSHNAAADDGSATSFAVGDHELDVLPDCDAIAHWLHSGFTIEDQLASWPNIKKSKVRQGVEIYLILEKEISSLENMCMRKSQHLIHDKALHEIHRICIEELHKREQGVSYVPQTYESLLKKLQEELAEREDILSRSELHLIPKILQEAQAVNVNEDEAHQGDNCIRNLVQGRLRKSSKEIFNDDARILRSCADIRKLYSRLAKVSVHDYRTIIVPLLKSFIQAQLENLVYQYAIRKSDVAGEALLAELESDANKRLSKGQMKHVEGKMKDKKKKKDYRKSKDSKVDLLCFYSQFSVPEDGDYPESQSVVSVIASELKQQEEELRRKFELEAEERMLEEHLERQRQIENEAKEKQLAEKNKKADGTMPEMAETLLSVTGVPTCSSGDPLKKLEETKASSLVSGGRTETKSCSHGEVKLALYTQETLEAHTLFPPSFFKLELVGIHSSAFFGTWVVKEAFRLLLKPSLLIENVELPSHPLKLHSPTAEDLIGSLDSHQLRRIRMNRDVAILELHKVHAWIRTMFMVATVL</sequence>
<feature type="compositionally biased region" description="Polar residues" evidence="3">
    <location>
        <begin position="18"/>
        <end position="45"/>
    </location>
</feature>
<feature type="region of interest" description="Disordered" evidence="3">
    <location>
        <begin position="1"/>
        <end position="45"/>
    </location>
</feature>
<evidence type="ECO:0000259" key="5">
    <source>
        <dbReference type="Pfam" id="PF04781"/>
    </source>
</evidence>
<keyword evidence="1" id="KW-0833">Ubl conjugation pathway</keyword>
<dbReference type="Pfam" id="PF04781">
    <property type="entry name" value="DUF627"/>
    <property type="match status" value="1"/>
</dbReference>
<dbReference type="Pfam" id="PF04780">
    <property type="entry name" value="DUF629"/>
    <property type="match status" value="1"/>
</dbReference>
<dbReference type="Proteomes" id="UP001642360">
    <property type="component" value="Unassembled WGS sequence"/>
</dbReference>
<name>A0ABC8T0A2_9AQUA</name>
<feature type="region of interest" description="Disordered" evidence="3">
    <location>
        <begin position="854"/>
        <end position="875"/>
    </location>
</feature>
<accession>A0ABC8T0A2</accession>
<dbReference type="PANTHER" id="PTHR22975">
    <property type="entry name" value="UBIQUITIN SPECIFIC PROTEINASE"/>
    <property type="match status" value="1"/>
</dbReference>
<reference evidence="6 7" key="1">
    <citation type="submission" date="2024-02" db="EMBL/GenBank/DDBJ databases">
        <authorList>
            <person name="Vignale AGUSTIN F."/>
            <person name="Sosa J E."/>
            <person name="Modenutti C."/>
        </authorList>
    </citation>
    <scope>NUCLEOTIDE SEQUENCE [LARGE SCALE GENOMIC DNA]</scope>
</reference>